<keyword evidence="1" id="KW-0560">Oxidoreductase</keyword>
<dbReference type="AlphaFoldDB" id="A0AAF0CRU7"/>
<dbReference type="PROSITE" id="PS50206">
    <property type="entry name" value="RHODANESE_3"/>
    <property type="match status" value="1"/>
</dbReference>
<protein>
    <recommendedName>
        <fullName evidence="1">tRNA uridine(34) hydroxylase</fullName>
        <ecNumber evidence="1">1.14.-.-</ecNumber>
    </recommendedName>
    <alternativeName>
        <fullName evidence="1">tRNA hydroxylation protein O</fullName>
    </alternativeName>
</protein>
<dbReference type="Proteomes" id="UP001218638">
    <property type="component" value="Chromosome"/>
</dbReference>
<comment type="similarity">
    <text evidence="1">Belongs to the TrhO family.</text>
</comment>
<proteinExistence type="inferred from homology"/>
<comment type="function">
    <text evidence="1">Catalyzes oxygen-dependent 5-hydroxyuridine (ho5U) modification at position 34 in tRNAs.</text>
</comment>
<dbReference type="InterPro" id="IPR040503">
    <property type="entry name" value="TRHO_N"/>
</dbReference>
<comment type="catalytic activity">
    <reaction evidence="1">
        <text>uridine(34) in tRNA + AH2 + O2 = 5-hydroxyuridine(34) in tRNA + A + H2O</text>
        <dbReference type="Rhea" id="RHEA:64224"/>
        <dbReference type="Rhea" id="RHEA-COMP:11727"/>
        <dbReference type="Rhea" id="RHEA-COMP:13381"/>
        <dbReference type="ChEBI" id="CHEBI:13193"/>
        <dbReference type="ChEBI" id="CHEBI:15377"/>
        <dbReference type="ChEBI" id="CHEBI:15379"/>
        <dbReference type="ChEBI" id="CHEBI:17499"/>
        <dbReference type="ChEBI" id="CHEBI:65315"/>
        <dbReference type="ChEBI" id="CHEBI:136877"/>
    </reaction>
</comment>
<dbReference type="InterPro" id="IPR036873">
    <property type="entry name" value="Rhodanese-like_dom_sf"/>
</dbReference>
<dbReference type="PANTHER" id="PTHR43268">
    <property type="entry name" value="THIOSULFATE SULFURTRANSFERASE/RHODANESE-LIKE DOMAIN-CONTAINING PROTEIN 2"/>
    <property type="match status" value="1"/>
</dbReference>
<dbReference type="Pfam" id="PF00581">
    <property type="entry name" value="Rhodanese"/>
    <property type="match status" value="1"/>
</dbReference>
<evidence type="ECO:0000313" key="4">
    <source>
        <dbReference type="Proteomes" id="UP001218638"/>
    </source>
</evidence>
<dbReference type="HAMAP" id="MF_00469">
    <property type="entry name" value="TrhO"/>
    <property type="match status" value="1"/>
</dbReference>
<dbReference type="InterPro" id="IPR020936">
    <property type="entry name" value="TrhO"/>
</dbReference>
<dbReference type="KEGG" id="slom:PXH66_08540"/>
<evidence type="ECO:0000256" key="1">
    <source>
        <dbReference type="HAMAP-Rule" id="MF_00469"/>
    </source>
</evidence>
<evidence type="ECO:0000313" key="3">
    <source>
        <dbReference type="EMBL" id="WED66896.1"/>
    </source>
</evidence>
<dbReference type="CDD" id="cd01518">
    <property type="entry name" value="RHOD_YceA"/>
    <property type="match status" value="1"/>
</dbReference>
<reference evidence="3" key="1">
    <citation type="submission" date="2023-03" db="EMBL/GenBank/DDBJ databases">
        <title>Lomoglobus Profundus gen. nov., sp. nov., a novel member of the phylum Verrucomicrobia, isolated from deep-marine sediment of South China Sea.</title>
        <authorList>
            <person name="Ahmad T."/>
            <person name="Ishaq S.E."/>
            <person name="Wang F."/>
        </authorList>
    </citation>
    <scope>NUCLEOTIDE SEQUENCE</scope>
    <source>
        <strain evidence="3">LMO-M01</strain>
    </source>
</reference>
<evidence type="ECO:0000259" key="2">
    <source>
        <dbReference type="PROSITE" id="PS50206"/>
    </source>
</evidence>
<name>A0AAF0CRU7_9BACT</name>
<keyword evidence="1" id="KW-0819">tRNA processing</keyword>
<dbReference type="GO" id="GO:0006400">
    <property type="term" value="P:tRNA modification"/>
    <property type="evidence" value="ECO:0007669"/>
    <property type="project" value="UniProtKB-UniRule"/>
</dbReference>
<dbReference type="EMBL" id="CP119075">
    <property type="protein sequence ID" value="WED66896.1"/>
    <property type="molecule type" value="Genomic_DNA"/>
</dbReference>
<keyword evidence="4" id="KW-1185">Reference proteome</keyword>
<gene>
    <name evidence="1" type="primary">trhO</name>
    <name evidence="3" type="ORF">PXH66_08540</name>
</gene>
<sequence length="281" mass="31271">MERVLNIAAYKFTPFEADTLPTVKQNLLSQCLESGLRGTILLSPEGINLFIAGMADAVNALVSSLRELPGLADLEVKESWSDELPFNRMLVKIKTEIIAFGIEGIDPAHAPSPKLPPRELKQWLDEGRKITLLDTRNDYEVRLGAFRDALPAGVDHFRDFPAAVEKLPEHLKDEPVVMYCTGGIRCEKAGPFMAKAGFKHVFQLEGGILKYFEECGGEHYDGECFVFDRRVGVDPELKETGSVLCFACQMPLTLTDQADPRYVYEKSCPYCYAEPATTDAT</sequence>
<dbReference type="InterPro" id="IPR001763">
    <property type="entry name" value="Rhodanese-like_dom"/>
</dbReference>
<dbReference type="SMART" id="SM00450">
    <property type="entry name" value="RHOD"/>
    <property type="match status" value="1"/>
</dbReference>
<accession>A0AAF0CRU7</accession>
<dbReference type="Gene3D" id="3.30.70.100">
    <property type="match status" value="1"/>
</dbReference>
<dbReference type="PANTHER" id="PTHR43268:SF3">
    <property type="entry name" value="RHODANESE-LIKE DOMAIN-CONTAINING PROTEIN 7-RELATED"/>
    <property type="match status" value="1"/>
</dbReference>
<dbReference type="GO" id="GO:0016705">
    <property type="term" value="F:oxidoreductase activity, acting on paired donors, with incorporation or reduction of molecular oxygen"/>
    <property type="evidence" value="ECO:0007669"/>
    <property type="project" value="UniProtKB-UniRule"/>
</dbReference>
<dbReference type="EC" id="1.14.-.-" evidence="1"/>
<dbReference type="SUPFAM" id="SSF52821">
    <property type="entry name" value="Rhodanese/Cell cycle control phosphatase"/>
    <property type="match status" value="1"/>
</dbReference>
<dbReference type="Gene3D" id="3.40.250.10">
    <property type="entry name" value="Rhodanese-like domain"/>
    <property type="match status" value="1"/>
</dbReference>
<dbReference type="RefSeq" id="WP_330929647.1">
    <property type="nucleotide sequence ID" value="NZ_CP119075.1"/>
</dbReference>
<organism evidence="3 4">
    <name type="scientific">Synoicihabitans lomoniglobus</name>
    <dbReference type="NCBI Taxonomy" id="2909285"/>
    <lineage>
        <taxon>Bacteria</taxon>
        <taxon>Pseudomonadati</taxon>
        <taxon>Verrucomicrobiota</taxon>
        <taxon>Opitutia</taxon>
        <taxon>Opitutales</taxon>
        <taxon>Opitutaceae</taxon>
        <taxon>Synoicihabitans</taxon>
    </lineage>
</organism>
<dbReference type="Pfam" id="PF17773">
    <property type="entry name" value="UPF0176_N"/>
    <property type="match status" value="1"/>
</dbReference>
<feature type="domain" description="Rhodanese" evidence="2">
    <location>
        <begin position="126"/>
        <end position="220"/>
    </location>
</feature>